<reference evidence="6 7" key="1">
    <citation type="journal article" date="2011" name="Proc. Natl. Acad. Sci. U.S.A.">
        <title>Comparative genomics of xylose-fermenting fungi for enhanced biofuel production.</title>
        <authorList>
            <person name="Wohlbach D.J."/>
            <person name="Kuo A."/>
            <person name="Sato T.K."/>
            <person name="Potts K.M."/>
            <person name="Salamov A.A."/>
            <person name="LaButti K.M."/>
            <person name="Sun H."/>
            <person name="Clum A."/>
            <person name="Pangilinan J.L."/>
            <person name="Lindquist E.A."/>
            <person name="Lucas S."/>
            <person name="Lapidus A."/>
            <person name="Jin M."/>
            <person name="Gunawan C."/>
            <person name="Balan V."/>
            <person name="Dale B.E."/>
            <person name="Jeffries T.W."/>
            <person name="Zinkel R."/>
            <person name="Barry K.W."/>
            <person name="Grigoriev I.V."/>
            <person name="Gasch A.P."/>
        </authorList>
    </citation>
    <scope>NUCLEOTIDE SEQUENCE [LARGE SCALE GENOMIC DNA]</scope>
    <source>
        <strain evidence="7">ATCC 10573 / BCRC 21748 / CBS 615 / JCM 9827 / NBRC 10315 / NRRL Y-1498 / VKM Y-70</strain>
    </source>
</reference>
<dbReference type="EMBL" id="GL996527">
    <property type="protein sequence ID" value="EGV61652.1"/>
    <property type="molecule type" value="Genomic_DNA"/>
</dbReference>
<feature type="repeat" description="PPR" evidence="4">
    <location>
        <begin position="231"/>
        <end position="266"/>
    </location>
</feature>
<dbReference type="STRING" id="590646.G3B7M8"/>
<name>G3B7M8_CANTC</name>
<dbReference type="OrthoDB" id="185373at2759"/>
<dbReference type="Gene3D" id="1.25.40.10">
    <property type="entry name" value="Tetratricopeptide repeat domain"/>
    <property type="match status" value="1"/>
</dbReference>
<keyword evidence="7" id="KW-1185">Reference proteome</keyword>
<dbReference type="HOGENOM" id="CLU_434755_0_0_1"/>
<gene>
    <name evidence="6" type="ORF">CANTEDRAFT_135592</name>
</gene>
<evidence type="ECO:0000256" key="5">
    <source>
        <dbReference type="SAM" id="MobiDB-lite"/>
    </source>
</evidence>
<dbReference type="Proteomes" id="UP000000707">
    <property type="component" value="Unassembled WGS sequence"/>
</dbReference>
<evidence type="ECO:0000256" key="3">
    <source>
        <dbReference type="ARBA" id="ARBA00044527"/>
    </source>
</evidence>
<evidence type="ECO:0000256" key="4">
    <source>
        <dbReference type="PROSITE-ProRule" id="PRU00708"/>
    </source>
</evidence>
<dbReference type="GO" id="GO:0005739">
    <property type="term" value="C:mitochondrion"/>
    <property type="evidence" value="ECO:0007669"/>
    <property type="project" value="UniProtKB-SubCell"/>
</dbReference>
<evidence type="ECO:0000256" key="1">
    <source>
        <dbReference type="ARBA" id="ARBA00004173"/>
    </source>
</evidence>
<accession>G3B7M8</accession>
<evidence type="ECO:0000313" key="6">
    <source>
        <dbReference type="EMBL" id="EGV61652.1"/>
    </source>
</evidence>
<dbReference type="KEGG" id="cten:18249888"/>
<sequence>MDNIRTAIVRVARRVRTLEQLKQRQSRRTDVGTVGGGTPTVPKSRNQMAGLKVTNELLTQAKPFLQDFEKAKFKEFLAPLEMSGLKLLGDKRPFDARKAVNMWQLKRSTSNLVMHQKFTDSQALLEQTLGLLKRLTPPQVLGPKTDAATLQILEEYEREISKFKFEVPRYFFGEVPKVDASMSSDQFEQYIYFLTHSQVLYRGSSKLNGVVNDILLYTHKLDNHEFKSKRSVTTYNHMIKWYGYNKNQSLFARSLLVAMEKDGIEPDIHTINNLLKMVRVTGRIRSVSEPLKLVNKYLRLCGHYKLQANLVTWTRVYQVLTNVYLKEMFLNRVSMEQVPIPREMVYSVMDDYMVGCSGVTELVQFVERELRMPEQVWQEDSKIFNKVNYMAAKCATSAGEIASGAAGRCHDSHTNEHVIRGLRQNQNLSEPDKINAILWVYKGDSPAVIRYVVDSLSRIEFDIDGMHKATNKLVYDFQQLSSYEKTGDVISSMKSHISSFDAVMAKLQYFKRRIEPKDWEIPVQLDGTNTFVVPEKYLRRRHMGVIKAINRSKLVAATSLGERLREREVVARQPRA</sequence>
<feature type="region of interest" description="Disordered" evidence="5">
    <location>
        <begin position="23"/>
        <end position="45"/>
    </location>
</feature>
<evidence type="ECO:0000256" key="2">
    <source>
        <dbReference type="ARBA" id="ARBA00012999"/>
    </source>
</evidence>
<organism evidence="7">
    <name type="scientific">Candida tenuis (strain ATCC 10573 / BCRC 21748 / CBS 615 / JCM 9827 / NBRC 10315 / NRRL Y-1498 / VKM Y-70)</name>
    <name type="common">Yeast</name>
    <name type="synonym">Yamadazyma tenuis</name>
    <dbReference type="NCBI Taxonomy" id="590646"/>
    <lineage>
        <taxon>Eukaryota</taxon>
        <taxon>Fungi</taxon>
        <taxon>Dikarya</taxon>
        <taxon>Ascomycota</taxon>
        <taxon>Saccharomycotina</taxon>
        <taxon>Pichiomycetes</taxon>
        <taxon>Debaryomycetaceae</taxon>
        <taxon>Yamadazyma</taxon>
    </lineage>
</organism>
<dbReference type="GO" id="GO:0004420">
    <property type="term" value="F:hydroxymethylglutaryl-CoA reductase (NADPH) activity"/>
    <property type="evidence" value="ECO:0007669"/>
    <property type="project" value="UniProtKB-EC"/>
</dbReference>
<evidence type="ECO:0000313" key="7">
    <source>
        <dbReference type="Proteomes" id="UP000000707"/>
    </source>
</evidence>
<dbReference type="InterPro" id="IPR023076">
    <property type="entry name" value="HMG_CoA_Rdtase_CS"/>
</dbReference>
<dbReference type="EC" id="1.1.1.34" evidence="2"/>
<dbReference type="GeneID" id="18249888"/>
<dbReference type="InterPro" id="IPR011990">
    <property type="entry name" value="TPR-like_helical_dom_sf"/>
</dbReference>
<comment type="subcellular location">
    <subcellularLocation>
        <location evidence="1">Mitochondrion</location>
    </subcellularLocation>
</comment>
<dbReference type="eggNOG" id="ENOG502QVB0">
    <property type="taxonomic scope" value="Eukaryota"/>
</dbReference>
<dbReference type="PROSITE" id="PS00318">
    <property type="entry name" value="HMG_COA_REDUCTASE_2"/>
    <property type="match status" value="1"/>
</dbReference>
<dbReference type="Pfam" id="PF13812">
    <property type="entry name" value="PPR_3"/>
    <property type="match status" value="1"/>
</dbReference>
<dbReference type="AlphaFoldDB" id="G3B7M8"/>
<dbReference type="InterPro" id="IPR002885">
    <property type="entry name" value="PPR_rpt"/>
</dbReference>
<proteinExistence type="predicted"/>
<protein>
    <recommendedName>
        <fullName evidence="3">Mitochondrial 15S rRNA processing factor CCM1</fullName>
        <ecNumber evidence="2">1.1.1.34</ecNumber>
    </recommendedName>
</protein>
<dbReference type="PROSITE" id="PS51375">
    <property type="entry name" value="PPR"/>
    <property type="match status" value="1"/>
</dbReference>